<gene>
    <name evidence="1" type="ORF">NM04_16040</name>
</gene>
<dbReference type="OrthoDB" id="9796287at2"/>
<dbReference type="EMBL" id="JSAB01000168">
    <property type="protein sequence ID" value="RNF29797.1"/>
    <property type="molecule type" value="Genomic_DNA"/>
</dbReference>
<dbReference type="InterPro" id="IPR017703">
    <property type="entry name" value="YgfZ/GCV_T_CS"/>
</dbReference>
<dbReference type="GO" id="GO:0016226">
    <property type="term" value="P:iron-sulfur cluster assembly"/>
    <property type="evidence" value="ECO:0007669"/>
    <property type="project" value="TreeGrafter"/>
</dbReference>
<dbReference type="PANTHER" id="PTHR22602">
    <property type="entry name" value="TRANSFERASE CAF17, MITOCHONDRIAL-RELATED"/>
    <property type="match status" value="1"/>
</dbReference>
<dbReference type="SUPFAM" id="SSF103025">
    <property type="entry name" value="Folate-binding domain"/>
    <property type="match status" value="1"/>
</dbReference>
<dbReference type="Gene3D" id="3.30.70.1400">
    <property type="entry name" value="Aminomethyltransferase beta-barrel domains"/>
    <property type="match status" value="1"/>
</dbReference>
<dbReference type="PANTHER" id="PTHR22602:SF0">
    <property type="entry name" value="TRANSFERASE CAF17, MITOCHONDRIAL-RELATED"/>
    <property type="match status" value="1"/>
</dbReference>
<accession>A0A422QIJ8</accession>
<evidence type="ECO:0000313" key="2">
    <source>
        <dbReference type="Proteomes" id="UP000283254"/>
    </source>
</evidence>
<dbReference type="PIRSF" id="PIRSF006487">
    <property type="entry name" value="GcvT"/>
    <property type="match status" value="1"/>
</dbReference>
<protein>
    <submittedName>
        <fullName evidence="1">Folate-binding protein</fullName>
    </submittedName>
</protein>
<organism evidence="1 2">
    <name type="scientific">Massilia aurea</name>
    <dbReference type="NCBI Taxonomy" id="373040"/>
    <lineage>
        <taxon>Bacteria</taxon>
        <taxon>Pseudomonadati</taxon>
        <taxon>Pseudomonadota</taxon>
        <taxon>Betaproteobacteria</taxon>
        <taxon>Burkholderiales</taxon>
        <taxon>Oxalobacteraceae</taxon>
        <taxon>Telluria group</taxon>
        <taxon>Massilia</taxon>
    </lineage>
</organism>
<proteinExistence type="predicted"/>
<sequence length="356" mass="37844">MSNWTDHLATHGARYHLDEATQVEDFGAPLDSDALAAGFVATVTDQGLIAVAGEEAAKFLHAQLTNDVEHLQQTEARFAGFCTPKGRLQASFLMWRDADAGLDTVYLQLPRAIQPPLQKRLSMFVLRSKAKLRDATDEAPFMAVLGLGGAKAQAALGRFVNTLPAAPMGKTSGEFGTVLRLHDAFGAPRYLWIASSETASAALPVLKQELALGGNQAWRLATIHAGEPQVSAATQEQFVPQMINLELLGGVNFKKGCYPGQEIVARTKYLGKIKRRTALASIENAAARAGDEVFSAADPDQPCGMVVNAAPNGRGGADALVEIKLAALGEDVHLGSATGAPLRFLPMPYSLDAIDD</sequence>
<dbReference type="AlphaFoldDB" id="A0A422QIJ8"/>
<dbReference type="Gene3D" id="3.30.70.1630">
    <property type="match status" value="1"/>
</dbReference>
<keyword evidence="2" id="KW-1185">Reference proteome</keyword>
<dbReference type="Proteomes" id="UP000283254">
    <property type="component" value="Unassembled WGS sequence"/>
</dbReference>
<name>A0A422QIJ8_9BURK</name>
<comment type="caution">
    <text evidence="1">The sequence shown here is derived from an EMBL/GenBank/DDBJ whole genome shotgun (WGS) entry which is preliminary data.</text>
</comment>
<dbReference type="NCBIfam" id="TIGR03317">
    <property type="entry name" value="ygfZ_signature"/>
    <property type="match status" value="1"/>
</dbReference>
<reference evidence="1" key="1">
    <citation type="submission" date="2014-10" db="EMBL/GenBank/DDBJ databases">
        <title>Massilia sp. genome.</title>
        <authorList>
            <person name="Xu B."/>
            <person name="Dai L."/>
            <person name="Huang Z."/>
        </authorList>
    </citation>
    <scope>NUCLEOTIDE SEQUENCE [LARGE SCALE GENOMIC DNA]</scope>
    <source>
        <strain evidence="1">CFS-1</strain>
    </source>
</reference>
<dbReference type="InterPro" id="IPR045179">
    <property type="entry name" value="YgfZ/GcvT"/>
</dbReference>
<dbReference type="Gene3D" id="2.40.30.160">
    <property type="match status" value="1"/>
</dbReference>
<dbReference type="RefSeq" id="WP_123070490.1">
    <property type="nucleotide sequence ID" value="NZ_JSAB01000168.1"/>
</dbReference>
<evidence type="ECO:0000313" key="1">
    <source>
        <dbReference type="EMBL" id="RNF29797.1"/>
    </source>
</evidence>